<dbReference type="Proteomes" id="UP001556637">
    <property type="component" value="Unassembled WGS sequence"/>
</dbReference>
<accession>A0ABV3T8A1</accession>
<dbReference type="SUPFAM" id="SSF56042">
    <property type="entry name" value="PurM C-terminal domain-like"/>
    <property type="match status" value="1"/>
</dbReference>
<dbReference type="SUPFAM" id="SSF55326">
    <property type="entry name" value="PurM N-terminal domain-like"/>
    <property type="match status" value="1"/>
</dbReference>
<evidence type="ECO:0000256" key="8">
    <source>
        <dbReference type="ARBA" id="ARBA00031908"/>
    </source>
</evidence>
<evidence type="ECO:0000256" key="10">
    <source>
        <dbReference type="ARBA" id="ARBA00033093"/>
    </source>
</evidence>
<evidence type="ECO:0000256" key="11">
    <source>
        <dbReference type="ARBA" id="ARBA00049057"/>
    </source>
</evidence>
<dbReference type="HAMAP" id="MF_00741">
    <property type="entry name" value="AIRS"/>
    <property type="match status" value="1"/>
</dbReference>
<evidence type="ECO:0000256" key="9">
    <source>
        <dbReference type="ARBA" id="ARBA00032931"/>
    </source>
</evidence>
<dbReference type="EC" id="6.3.3.1" evidence="3 12"/>
<dbReference type="PANTHER" id="PTHR10520">
    <property type="entry name" value="TRIFUNCTIONAL PURINE BIOSYNTHETIC PROTEIN ADENOSINE-3-RELATED"/>
    <property type="match status" value="1"/>
</dbReference>
<evidence type="ECO:0000313" key="16">
    <source>
        <dbReference type="Proteomes" id="UP001556637"/>
    </source>
</evidence>
<dbReference type="Pfam" id="PF00586">
    <property type="entry name" value="AIRS"/>
    <property type="match status" value="1"/>
</dbReference>
<keyword evidence="16" id="KW-1185">Reference proteome</keyword>
<name>A0ABV3T8A1_9GAMM</name>
<dbReference type="Pfam" id="PF02769">
    <property type="entry name" value="AIRS_C"/>
    <property type="match status" value="1"/>
</dbReference>
<dbReference type="InterPro" id="IPR036676">
    <property type="entry name" value="PurM-like_C_sf"/>
</dbReference>
<evidence type="ECO:0000259" key="13">
    <source>
        <dbReference type="Pfam" id="PF00586"/>
    </source>
</evidence>
<evidence type="ECO:0000256" key="6">
    <source>
        <dbReference type="ARBA" id="ARBA00022741"/>
    </source>
</evidence>
<keyword evidence="12" id="KW-0658">Purine biosynthesis</keyword>
<proteinExistence type="inferred from homology"/>
<keyword evidence="7 12" id="KW-0067">ATP-binding</keyword>
<sequence length="352" mass="37309">MNPPDSKPGLTYRDAGVDIDAGADLVERIKGDVAATRRPGMVGALGGFGGLFELPVDRYRQPVLVAGTDGVGTKLRLALETGRHDGIGIDLVAMCVNDVIVTGAEPLFFLDYYATGRLDTEVAARVIRGIAAGCREAGAGLIGGETAEMPGMYAEGDYDLAGFCVGVVERDRVIDGGGIRSGDALIALGSSGVHANGYSLVRRILERDPQALERHLDGRALDEWLLAPTRIYARTVMRLLGEVTINGISHITGGGLTENLPRILPRGLAASVDTTSWQWPALFQWLQETGGVATEEMFRTFNCGIGMVLVVPAAEAEQTLDILRAAGETAWQAGEVTRARGEVAETIYQGAS</sequence>
<comment type="subcellular location">
    <subcellularLocation>
        <location evidence="12">Cytoplasm</location>
    </subcellularLocation>
</comment>
<dbReference type="Gene3D" id="3.30.1330.10">
    <property type="entry name" value="PurM-like, N-terminal domain"/>
    <property type="match status" value="1"/>
</dbReference>
<keyword evidence="5 12" id="KW-0436">Ligase</keyword>
<evidence type="ECO:0000256" key="1">
    <source>
        <dbReference type="ARBA" id="ARBA00004686"/>
    </source>
</evidence>
<comment type="pathway">
    <text evidence="1 12">Purine metabolism; IMP biosynthesis via de novo pathway; 5-amino-1-(5-phospho-D-ribosyl)imidazole from N(2)-formyl-N(1)-(5-phospho-D-ribosyl)glycinamide: step 2/2.</text>
</comment>
<evidence type="ECO:0000256" key="3">
    <source>
        <dbReference type="ARBA" id="ARBA00013047"/>
    </source>
</evidence>
<dbReference type="InterPro" id="IPR016188">
    <property type="entry name" value="PurM-like_N"/>
</dbReference>
<dbReference type="PANTHER" id="PTHR10520:SF12">
    <property type="entry name" value="TRIFUNCTIONAL PURINE BIOSYNTHETIC PROTEIN ADENOSINE-3"/>
    <property type="match status" value="1"/>
</dbReference>
<dbReference type="InterPro" id="IPR004733">
    <property type="entry name" value="PurM_cligase"/>
</dbReference>
<evidence type="ECO:0000256" key="2">
    <source>
        <dbReference type="ARBA" id="ARBA00010280"/>
    </source>
</evidence>
<dbReference type="Gene3D" id="3.90.650.10">
    <property type="entry name" value="PurM-like C-terminal domain"/>
    <property type="match status" value="1"/>
</dbReference>
<gene>
    <name evidence="12 15" type="primary">purM</name>
    <name evidence="15" type="ORF">V6X30_05955</name>
</gene>
<dbReference type="GO" id="GO:0004641">
    <property type="term" value="F:phosphoribosylformylglycinamidine cyclo-ligase activity"/>
    <property type="evidence" value="ECO:0007669"/>
    <property type="project" value="UniProtKB-EC"/>
</dbReference>
<comment type="catalytic activity">
    <reaction evidence="11 12">
        <text>2-formamido-N(1)-(5-O-phospho-beta-D-ribosyl)acetamidine + ATP = 5-amino-1-(5-phospho-beta-D-ribosyl)imidazole + ADP + phosphate + H(+)</text>
        <dbReference type="Rhea" id="RHEA:23032"/>
        <dbReference type="ChEBI" id="CHEBI:15378"/>
        <dbReference type="ChEBI" id="CHEBI:30616"/>
        <dbReference type="ChEBI" id="CHEBI:43474"/>
        <dbReference type="ChEBI" id="CHEBI:137981"/>
        <dbReference type="ChEBI" id="CHEBI:147287"/>
        <dbReference type="ChEBI" id="CHEBI:456216"/>
        <dbReference type="EC" id="6.3.3.1"/>
    </reaction>
</comment>
<reference evidence="15 16" key="1">
    <citation type="submission" date="2024-02" db="EMBL/GenBank/DDBJ databases">
        <title>New especies of Spiribacter isolated from saline water.</title>
        <authorList>
            <person name="Leon M.J."/>
            <person name="De La Haba R."/>
            <person name="Sanchez-Porro C."/>
            <person name="Ventosa A."/>
        </authorList>
    </citation>
    <scope>NUCLEOTIDE SEQUENCE [LARGE SCALE GENOMIC DNA]</scope>
    <source>
        <strain evidence="16">ag22IC4-189</strain>
    </source>
</reference>
<keyword evidence="12" id="KW-0963">Cytoplasm</keyword>
<evidence type="ECO:0000256" key="4">
    <source>
        <dbReference type="ARBA" id="ARBA00020367"/>
    </source>
</evidence>
<dbReference type="NCBIfam" id="TIGR00878">
    <property type="entry name" value="purM"/>
    <property type="match status" value="1"/>
</dbReference>
<dbReference type="RefSeq" id="WP_367983709.1">
    <property type="nucleotide sequence ID" value="NZ_JBAKFF010000001.1"/>
</dbReference>
<dbReference type="InterPro" id="IPR036921">
    <property type="entry name" value="PurM-like_N_sf"/>
</dbReference>
<keyword evidence="6 12" id="KW-0547">Nucleotide-binding</keyword>
<organism evidence="15 16">
    <name type="scientific">Spiribacter insolitus</name>
    <dbReference type="NCBI Taxonomy" id="3122417"/>
    <lineage>
        <taxon>Bacteria</taxon>
        <taxon>Pseudomonadati</taxon>
        <taxon>Pseudomonadota</taxon>
        <taxon>Gammaproteobacteria</taxon>
        <taxon>Chromatiales</taxon>
        <taxon>Ectothiorhodospiraceae</taxon>
        <taxon>Spiribacter</taxon>
    </lineage>
</organism>
<dbReference type="CDD" id="cd02196">
    <property type="entry name" value="PurM"/>
    <property type="match status" value="1"/>
</dbReference>
<dbReference type="EMBL" id="JBAKFF010000001">
    <property type="protein sequence ID" value="MEX0430937.1"/>
    <property type="molecule type" value="Genomic_DNA"/>
</dbReference>
<dbReference type="InterPro" id="IPR010918">
    <property type="entry name" value="PurM-like_C_dom"/>
</dbReference>
<protein>
    <recommendedName>
        <fullName evidence="4 12">Phosphoribosylformylglycinamidine cyclo-ligase</fullName>
        <ecNumber evidence="3 12">6.3.3.1</ecNumber>
    </recommendedName>
    <alternativeName>
        <fullName evidence="9 12">AIR synthase</fullName>
    </alternativeName>
    <alternativeName>
        <fullName evidence="10 12">AIRS</fullName>
    </alternativeName>
    <alternativeName>
        <fullName evidence="8 12">Phosphoribosyl-aminoimidazole synthetase</fullName>
    </alternativeName>
</protein>
<evidence type="ECO:0000256" key="7">
    <source>
        <dbReference type="ARBA" id="ARBA00022840"/>
    </source>
</evidence>
<feature type="domain" description="PurM-like C-terminal" evidence="14">
    <location>
        <begin position="180"/>
        <end position="342"/>
    </location>
</feature>
<evidence type="ECO:0000256" key="12">
    <source>
        <dbReference type="HAMAP-Rule" id="MF_00741"/>
    </source>
</evidence>
<evidence type="ECO:0000259" key="14">
    <source>
        <dbReference type="Pfam" id="PF02769"/>
    </source>
</evidence>
<evidence type="ECO:0000256" key="5">
    <source>
        <dbReference type="ARBA" id="ARBA00022598"/>
    </source>
</evidence>
<comment type="caution">
    <text evidence="15">The sequence shown here is derived from an EMBL/GenBank/DDBJ whole genome shotgun (WGS) entry which is preliminary data.</text>
</comment>
<feature type="domain" description="PurM-like N-terminal" evidence="13">
    <location>
        <begin position="63"/>
        <end position="168"/>
    </location>
</feature>
<comment type="similarity">
    <text evidence="2 12">Belongs to the AIR synthase family.</text>
</comment>
<evidence type="ECO:0000313" key="15">
    <source>
        <dbReference type="EMBL" id="MEX0430937.1"/>
    </source>
</evidence>